<keyword evidence="3" id="KW-1185">Reference proteome</keyword>
<proteinExistence type="predicted"/>
<accession>A0A8J2WJU9</accession>
<organism evidence="2 3">
    <name type="scientific">Pelagomonas calceolata</name>
    <dbReference type="NCBI Taxonomy" id="35677"/>
    <lineage>
        <taxon>Eukaryota</taxon>
        <taxon>Sar</taxon>
        <taxon>Stramenopiles</taxon>
        <taxon>Ochrophyta</taxon>
        <taxon>Pelagophyceae</taxon>
        <taxon>Pelagomonadales</taxon>
        <taxon>Pelagomonadaceae</taxon>
        <taxon>Pelagomonas</taxon>
    </lineage>
</organism>
<name>A0A8J2WJU9_9STRA</name>
<dbReference type="AlphaFoldDB" id="A0A8J2WJU9"/>
<evidence type="ECO:0000313" key="3">
    <source>
        <dbReference type="Proteomes" id="UP000789595"/>
    </source>
</evidence>
<reference evidence="2" key="1">
    <citation type="submission" date="2021-11" db="EMBL/GenBank/DDBJ databases">
        <authorList>
            <consortium name="Genoscope - CEA"/>
            <person name="William W."/>
        </authorList>
    </citation>
    <scope>NUCLEOTIDE SEQUENCE</scope>
</reference>
<protein>
    <submittedName>
        <fullName evidence="2">Uncharacterized protein</fullName>
    </submittedName>
</protein>
<feature type="region of interest" description="Disordered" evidence="1">
    <location>
        <begin position="693"/>
        <end position="715"/>
    </location>
</feature>
<feature type="compositionally biased region" description="Acidic residues" evidence="1">
    <location>
        <begin position="705"/>
        <end position="715"/>
    </location>
</feature>
<dbReference type="Proteomes" id="UP000789595">
    <property type="component" value="Unassembled WGS sequence"/>
</dbReference>
<evidence type="ECO:0000313" key="2">
    <source>
        <dbReference type="EMBL" id="CAH0371550.1"/>
    </source>
</evidence>
<evidence type="ECO:0000256" key="1">
    <source>
        <dbReference type="SAM" id="MobiDB-lite"/>
    </source>
</evidence>
<comment type="caution">
    <text evidence="2">The sequence shown here is derived from an EMBL/GenBank/DDBJ whole genome shotgun (WGS) entry which is preliminary data.</text>
</comment>
<sequence>MGKKRKLPPSTKTCSSCGAVERVFASSCSKCGNAFKSASTLKKRSRGAKKRAAVAASEADERTAAANAAAEQAPGFLRDSSKSPVASTKLGLLDVLRLVPNVHPGTKKGLPEYVSTRIISFLTCPGTDAERVYELPYVDHHTQLVARCQRERRPLPPLPRPKYVIRKARGGLHSELQALYVACGHGFDTLVGTRGIEVGGHFTRVQRPTKEVRYATPAYIARLGGRDPLRKVLEPWPTPAVDSETTGLLLQPRLKSAWSPTSARFNCGPPRLFCDIGKLPPLALPPSPYSTLAGERPMSDYKATEDERRTNSFLLGVEVQLDEAAFLRRLSRLDQAWLAKVRDLPQSQIVFDALRLAPVNAQTAGGCACWIAKKNAQRALLLTYGCSPDDLRRAEGLLIKLSGDFEASTGDELRLSQALAHYVLHSRALGRADVFLEDGRSLASLTYADRLKCDRVYDAAHYCYEVTASLKTEYVVVVTVPGRKIGIAAPGYGPERELTERLGQAYDELRGCSPWPGQGLFADLIKLMPNAYEPSETALAFVARHCASGLAGTRLLVVTDGVNVAAAIVSGARHLYPVKSVDLSWRWDWPLLNRCAPTKDKSKFGGAPAYGFVRSADDERGLAQRASRVRQFTSRGKVNEHLMVYSFLFERLEIRIPAGLPRAPSGLLTEAHFGVGHSYCTLIQKFGERLSEAGEKEAQGGNTEKDDDWWNEIGV</sequence>
<dbReference type="EMBL" id="CAKKNE010000003">
    <property type="protein sequence ID" value="CAH0371550.1"/>
    <property type="molecule type" value="Genomic_DNA"/>
</dbReference>
<gene>
    <name evidence="2" type="ORF">PECAL_3P14990</name>
</gene>